<dbReference type="OrthoDB" id="425681at2759"/>
<sequence length="153" mass="17610">MCGLRIDELSIKCLLYADDQVILALSKYRLQEMVNKVNDSVKRRGMKVNIAKTKVMVFERGESPTECDILIKGEKVEQVKEFVYLGNLFTNDGKDDRDFERRVNTRNKLNEALLAIMNSKIVSRQARLAIHTITSIGIKTIKSVYFRSYKTKS</sequence>
<dbReference type="PANTHER" id="PTHR47027">
    <property type="entry name" value="REVERSE TRANSCRIPTASE DOMAIN-CONTAINING PROTEIN"/>
    <property type="match status" value="1"/>
</dbReference>
<gene>
    <name evidence="2" type="ORF">EVAR_31422_1</name>
</gene>
<dbReference type="STRING" id="151549.A0A4C1UZ54"/>
<accession>A0A4C1UZ54</accession>
<dbReference type="Proteomes" id="UP000299102">
    <property type="component" value="Unassembled WGS sequence"/>
</dbReference>
<organism evidence="2 3">
    <name type="scientific">Eumeta variegata</name>
    <name type="common">Bagworm moth</name>
    <name type="synonym">Eumeta japonica</name>
    <dbReference type="NCBI Taxonomy" id="151549"/>
    <lineage>
        <taxon>Eukaryota</taxon>
        <taxon>Metazoa</taxon>
        <taxon>Ecdysozoa</taxon>
        <taxon>Arthropoda</taxon>
        <taxon>Hexapoda</taxon>
        <taxon>Insecta</taxon>
        <taxon>Pterygota</taxon>
        <taxon>Neoptera</taxon>
        <taxon>Endopterygota</taxon>
        <taxon>Lepidoptera</taxon>
        <taxon>Glossata</taxon>
        <taxon>Ditrysia</taxon>
        <taxon>Tineoidea</taxon>
        <taxon>Psychidae</taxon>
        <taxon>Oiketicinae</taxon>
        <taxon>Eumeta</taxon>
    </lineage>
</organism>
<dbReference type="InterPro" id="IPR000477">
    <property type="entry name" value="RT_dom"/>
</dbReference>
<evidence type="ECO:0000259" key="1">
    <source>
        <dbReference type="PROSITE" id="PS50878"/>
    </source>
</evidence>
<dbReference type="PANTHER" id="PTHR47027:SF20">
    <property type="entry name" value="REVERSE TRANSCRIPTASE-LIKE PROTEIN WITH RNA-DIRECTED DNA POLYMERASE DOMAIN"/>
    <property type="match status" value="1"/>
</dbReference>
<evidence type="ECO:0000313" key="2">
    <source>
        <dbReference type="EMBL" id="GBP31297.1"/>
    </source>
</evidence>
<dbReference type="EMBL" id="BGZK01000244">
    <property type="protein sequence ID" value="GBP31297.1"/>
    <property type="molecule type" value="Genomic_DNA"/>
</dbReference>
<keyword evidence="3" id="KW-1185">Reference proteome</keyword>
<dbReference type="AlphaFoldDB" id="A0A4C1UZ54"/>
<feature type="domain" description="Reverse transcriptase" evidence="1">
    <location>
        <begin position="1"/>
        <end position="89"/>
    </location>
</feature>
<name>A0A4C1UZ54_EUMVA</name>
<proteinExistence type="predicted"/>
<reference evidence="2 3" key="1">
    <citation type="journal article" date="2019" name="Commun. Biol.">
        <title>The bagworm genome reveals a unique fibroin gene that provides high tensile strength.</title>
        <authorList>
            <person name="Kono N."/>
            <person name="Nakamura H."/>
            <person name="Ohtoshi R."/>
            <person name="Tomita M."/>
            <person name="Numata K."/>
            <person name="Arakawa K."/>
        </authorList>
    </citation>
    <scope>NUCLEOTIDE SEQUENCE [LARGE SCALE GENOMIC DNA]</scope>
</reference>
<evidence type="ECO:0000313" key="3">
    <source>
        <dbReference type="Proteomes" id="UP000299102"/>
    </source>
</evidence>
<dbReference type="Pfam" id="PF00078">
    <property type="entry name" value="RVT_1"/>
    <property type="match status" value="1"/>
</dbReference>
<dbReference type="PROSITE" id="PS50878">
    <property type="entry name" value="RT_POL"/>
    <property type="match status" value="1"/>
</dbReference>
<protein>
    <recommendedName>
        <fullName evidence="1">Reverse transcriptase domain-containing protein</fullName>
    </recommendedName>
</protein>
<comment type="caution">
    <text evidence="2">The sequence shown here is derived from an EMBL/GenBank/DDBJ whole genome shotgun (WGS) entry which is preliminary data.</text>
</comment>